<dbReference type="GO" id="GO:0008236">
    <property type="term" value="F:serine-type peptidase activity"/>
    <property type="evidence" value="ECO:0007669"/>
    <property type="project" value="InterPro"/>
</dbReference>
<dbReference type="EMBL" id="CP011144">
    <property type="protein sequence ID" value="AKC86322.1"/>
    <property type="molecule type" value="Genomic_DNA"/>
</dbReference>
<protein>
    <recommendedName>
        <fullName evidence="2">Peptidase S9 prolyl oligopeptidase catalytic domain-containing protein</fullName>
    </recommendedName>
</protein>
<dbReference type="PATRIC" id="fig|314722.6.peg.1171"/>
<keyword evidence="4" id="KW-1185">Reference proteome</keyword>
<evidence type="ECO:0000313" key="3">
    <source>
        <dbReference type="EMBL" id="AKC86322.1"/>
    </source>
</evidence>
<dbReference type="InterPro" id="IPR001375">
    <property type="entry name" value="Peptidase_S9_cat"/>
</dbReference>
<dbReference type="AlphaFoldDB" id="A0A0E3Z0X2"/>
<dbReference type="Proteomes" id="UP000033067">
    <property type="component" value="Chromosome"/>
</dbReference>
<evidence type="ECO:0000313" key="4">
    <source>
        <dbReference type="Proteomes" id="UP000033067"/>
    </source>
</evidence>
<dbReference type="Pfam" id="PF00326">
    <property type="entry name" value="Peptidase_S9"/>
    <property type="match status" value="1"/>
</dbReference>
<dbReference type="Gene3D" id="3.40.50.1820">
    <property type="entry name" value="alpha/beta hydrolase"/>
    <property type="match status" value="1"/>
</dbReference>
<feature type="domain" description="Peptidase S9 prolyl oligopeptidase catalytic" evidence="2">
    <location>
        <begin position="2"/>
        <end position="154"/>
    </location>
</feature>
<feature type="region of interest" description="Disordered" evidence="1">
    <location>
        <begin position="178"/>
        <end position="203"/>
    </location>
</feature>
<dbReference type="SUPFAM" id="SSF53474">
    <property type="entry name" value="alpha/beta-Hydrolases"/>
    <property type="match status" value="1"/>
</dbReference>
<evidence type="ECO:0000256" key="1">
    <source>
        <dbReference type="SAM" id="MobiDB-lite"/>
    </source>
</evidence>
<gene>
    <name evidence="3" type="ORF">WQ53_05560</name>
</gene>
<sequence length="203" mass="23444">MVDRSRIGIMGHSRGGWHVAYALAFSDFPFAAAIDDDAIDSGYVEATMLSWADTERRNGADPFGVGMKDWLERAPAFNVEHIRTPLLMTVTDSFAGKAAPVVMHWEMFSRLRHLRKPVELYVIPNIERGSHVLQNPSQVLAHQERAMDWWRYWLLDERDSSEEKREQYADWDKLRELRDQDAKQPKPPRLRWTVEPVASEAGP</sequence>
<evidence type="ECO:0000259" key="2">
    <source>
        <dbReference type="Pfam" id="PF00326"/>
    </source>
</evidence>
<accession>A0A0E3Z0X2</accession>
<proteinExistence type="predicted"/>
<dbReference type="GO" id="GO:0006508">
    <property type="term" value="P:proteolysis"/>
    <property type="evidence" value="ECO:0007669"/>
    <property type="project" value="InterPro"/>
</dbReference>
<dbReference type="KEGG" id="psuw:WQ53_05560"/>
<name>A0A0E3Z0X2_9GAMM</name>
<organism evidence="3 4">
    <name type="scientific">Pseudoxanthomonas suwonensis</name>
    <dbReference type="NCBI Taxonomy" id="314722"/>
    <lineage>
        <taxon>Bacteria</taxon>
        <taxon>Pseudomonadati</taxon>
        <taxon>Pseudomonadota</taxon>
        <taxon>Gammaproteobacteria</taxon>
        <taxon>Lysobacterales</taxon>
        <taxon>Lysobacteraceae</taxon>
        <taxon>Pseudoxanthomonas</taxon>
    </lineage>
</organism>
<dbReference type="InterPro" id="IPR029058">
    <property type="entry name" value="AB_hydrolase_fold"/>
</dbReference>
<reference evidence="3 4" key="1">
    <citation type="journal article" date="2015" name="Genome Announc.">
        <title>Complete Genome Sequence of Pseudoxanthomonas suwonensis Strain J1, a Cellulose-Degrading Bacterium Isolated from Leaf- and Wood-Enriched Soil.</title>
        <authorList>
            <person name="Hou L."/>
            <person name="Jiang J."/>
            <person name="Xu Z."/>
            <person name="Zhou Y."/>
            <person name="Leung F.C."/>
        </authorList>
    </citation>
    <scope>NUCLEOTIDE SEQUENCE [LARGE SCALE GENOMIC DNA]</scope>
    <source>
        <strain evidence="3 4">J1</strain>
    </source>
</reference>